<dbReference type="EMBL" id="FPBP01000006">
    <property type="protein sequence ID" value="SFU67990.1"/>
    <property type="molecule type" value="Genomic_DNA"/>
</dbReference>
<dbReference type="PANTHER" id="PTHR15749:SF4">
    <property type="entry name" value="FANCONI-ASSOCIATED NUCLEASE 1"/>
    <property type="match status" value="1"/>
</dbReference>
<evidence type="ECO:0000256" key="2">
    <source>
        <dbReference type="ARBA" id="ARBA00001936"/>
    </source>
</evidence>
<feature type="domain" description="VRR-NUC" evidence="11">
    <location>
        <begin position="460"/>
        <end position="578"/>
    </location>
</feature>
<comment type="cofactor">
    <cofactor evidence="3">
        <name>Mg(2+)</name>
        <dbReference type="ChEBI" id="CHEBI:18420"/>
    </cofactor>
</comment>
<dbReference type="GO" id="GO:0004528">
    <property type="term" value="F:phosphodiesterase I activity"/>
    <property type="evidence" value="ECO:0007669"/>
    <property type="project" value="UniProtKB-EC"/>
</dbReference>
<keyword evidence="9" id="KW-0460">Magnesium</keyword>
<dbReference type="InterPro" id="IPR049125">
    <property type="entry name" value="FAN1-like_WH"/>
</dbReference>
<name>A0A1I7I4W0_9GAMM</name>
<evidence type="ECO:0000313" key="12">
    <source>
        <dbReference type="EMBL" id="SFU67990.1"/>
    </source>
</evidence>
<dbReference type="GO" id="GO:0046872">
    <property type="term" value="F:metal ion binding"/>
    <property type="evidence" value="ECO:0007669"/>
    <property type="project" value="UniProtKB-KW"/>
</dbReference>
<protein>
    <recommendedName>
        <fullName evidence="5">phosphodiesterase I</fullName>
        <ecNumber evidence="5">3.1.4.1</ecNumber>
    </recommendedName>
</protein>
<dbReference type="PANTHER" id="PTHR15749">
    <property type="entry name" value="FANCONI-ASSOCIATED NUCLEASE 1"/>
    <property type="match status" value="1"/>
</dbReference>
<evidence type="ECO:0000256" key="6">
    <source>
        <dbReference type="ARBA" id="ARBA00022722"/>
    </source>
</evidence>
<evidence type="ECO:0000256" key="7">
    <source>
        <dbReference type="ARBA" id="ARBA00022723"/>
    </source>
</evidence>
<evidence type="ECO:0000256" key="4">
    <source>
        <dbReference type="ARBA" id="ARBA00005533"/>
    </source>
</evidence>
<evidence type="ECO:0000256" key="10">
    <source>
        <dbReference type="ARBA" id="ARBA00023211"/>
    </source>
</evidence>
<dbReference type="Pfam" id="PF21315">
    <property type="entry name" value="FAN1_HTH"/>
    <property type="match status" value="1"/>
</dbReference>
<evidence type="ECO:0000259" key="11">
    <source>
        <dbReference type="SMART" id="SM00990"/>
    </source>
</evidence>
<keyword evidence="7" id="KW-0479">Metal-binding</keyword>
<accession>A0A1I7I4W0</accession>
<dbReference type="RefSeq" id="WP_089795299.1">
    <property type="nucleotide sequence ID" value="NZ_FPBP01000006.1"/>
</dbReference>
<keyword evidence="8" id="KW-0378">Hydrolase</keyword>
<dbReference type="InterPro" id="IPR040603">
    <property type="entry name" value="FAN1_SAP_bact"/>
</dbReference>
<dbReference type="STRING" id="463301.SAMN04487955_10629"/>
<comment type="catalytic activity">
    <reaction evidence="1">
        <text>Hydrolytically removes 5'-nucleotides successively from the 3'-hydroxy termini of 3'-hydroxy-terminated oligonucleotides.</text>
        <dbReference type="EC" id="3.1.4.1"/>
    </reaction>
</comment>
<dbReference type="InterPro" id="IPR011856">
    <property type="entry name" value="tRNA_endonuc-like_dom_sf"/>
</dbReference>
<keyword evidence="6" id="KW-0540">Nuclease</keyword>
<sequence>MNSAFPSAAVTASLDDPFYYLANFRFVLDWVAKRHGDLLNEAERDFITGFMILPRPSQALLVRMVMRKGEHFRLAKLAYAEIGDTSAALAPLVEAGWVDPDPTLPFEVLFRQLRLAELRDALAGEIAAAGLTSTAGKAHLYEALSPRLTEPHRLADWWPEAPDRVVRLAVMATCDRLRLMFFGNLRQDWSEFVLAELGLQRFERVPFTSSSRAFQYRHEVDAYLALHRLRERLEEGEVPTSLYTELPDIPPDNAWLRGRRNRLLFQLGREAERTGQLDAAVSLYAEAGQVEKGHGETGEREARIRHLRLLERCGEHARAHALAERALGRLAGGLGDGAEAQALERLLPRLRRRLGRPALPRAAEPDTERWSLNLSPLGLDGATRCVEIAVRDHLSRNLTPVHYVENTLLTGLFGLLCWEALFAPLPGAFFHPFHNGPADLYREDFVARRRERFAACLGKLADGSYREAIRATWQDKHGLANPFVHWGVLDERLIDQALACLPAEHLRLCFERLLGDLKANRAGLPDLVQFLPEASGGEPRYRFIEVKGPGDRLQDNQRRWLAFFHRHAMPAVVCHVTWQAEP</sequence>
<dbReference type="Proteomes" id="UP000198693">
    <property type="component" value="Unassembled WGS sequence"/>
</dbReference>
<gene>
    <name evidence="12" type="ORF">SAMN04487955_10629</name>
</gene>
<dbReference type="GO" id="GO:0003676">
    <property type="term" value="F:nucleic acid binding"/>
    <property type="evidence" value="ECO:0007669"/>
    <property type="project" value="InterPro"/>
</dbReference>
<dbReference type="Pfam" id="PF08774">
    <property type="entry name" value="VRR_NUC"/>
    <property type="match status" value="1"/>
</dbReference>
<dbReference type="SMART" id="SM00990">
    <property type="entry name" value="VRR_NUC"/>
    <property type="match status" value="1"/>
</dbReference>
<dbReference type="GO" id="GO:0036297">
    <property type="term" value="P:interstrand cross-link repair"/>
    <property type="evidence" value="ECO:0007669"/>
    <property type="project" value="InterPro"/>
</dbReference>
<evidence type="ECO:0000256" key="1">
    <source>
        <dbReference type="ARBA" id="ARBA00000983"/>
    </source>
</evidence>
<proteinExistence type="inferred from homology"/>
<dbReference type="EC" id="3.1.4.1" evidence="5"/>
<dbReference type="Pfam" id="PF18081">
    <property type="entry name" value="FANC_SAP"/>
    <property type="match status" value="1"/>
</dbReference>
<organism evidence="12 13">
    <name type="scientific">Halomonas korlensis</name>
    <dbReference type="NCBI Taxonomy" id="463301"/>
    <lineage>
        <taxon>Bacteria</taxon>
        <taxon>Pseudomonadati</taxon>
        <taxon>Pseudomonadota</taxon>
        <taxon>Gammaproteobacteria</taxon>
        <taxon>Oceanospirillales</taxon>
        <taxon>Halomonadaceae</taxon>
        <taxon>Halomonas</taxon>
    </lineage>
</organism>
<dbReference type="OrthoDB" id="9803913at2"/>
<comment type="similarity">
    <text evidence="4">Belongs to the FAN1 family.</text>
</comment>
<dbReference type="Gene3D" id="3.40.1350.10">
    <property type="match status" value="1"/>
</dbReference>
<keyword evidence="10" id="KW-0464">Manganese</keyword>
<reference evidence="13" key="1">
    <citation type="submission" date="2016-10" db="EMBL/GenBank/DDBJ databases">
        <authorList>
            <person name="Varghese N."/>
            <person name="Submissions S."/>
        </authorList>
    </citation>
    <scope>NUCLEOTIDE SEQUENCE [LARGE SCALE GENOMIC DNA]</scope>
    <source>
        <strain evidence="13">CGMCC 1.6981</strain>
    </source>
</reference>
<evidence type="ECO:0000256" key="3">
    <source>
        <dbReference type="ARBA" id="ARBA00001946"/>
    </source>
</evidence>
<evidence type="ECO:0000313" key="13">
    <source>
        <dbReference type="Proteomes" id="UP000198693"/>
    </source>
</evidence>
<evidence type="ECO:0000256" key="9">
    <source>
        <dbReference type="ARBA" id="ARBA00022842"/>
    </source>
</evidence>
<evidence type="ECO:0000256" key="5">
    <source>
        <dbReference type="ARBA" id="ARBA00012029"/>
    </source>
</evidence>
<dbReference type="InterPro" id="IPR014883">
    <property type="entry name" value="VRR_NUC"/>
</dbReference>
<evidence type="ECO:0000256" key="8">
    <source>
        <dbReference type="ARBA" id="ARBA00022801"/>
    </source>
</evidence>
<comment type="cofactor">
    <cofactor evidence="2">
        <name>Mn(2+)</name>
        <dbReference type="ChEBI" id="CHEBI:29035"/>
    </cofactor>
</comment>
<keyword evidence="13" id="KW-1185">Reference proteome</keyword>
<dbReference type="AlphaFoldDB" id="A0A1I7I4W0"/>
<dbReference type="InterPro" id="IPR033315">
    <property type="entry name" value="Fan1-like"/>
</dbReference>